<dbReference type="KEGG" id="gsl:Gasu_62130"/>
<name>M2WQR9_GALSU</name>
<reference evidence="2" key="1">
    <citation type="journal article" date="2013" name="Science">
        <title>Gene transfer from bacteria and archaea facilitated evolution of an extremophilic eukaryote.</title>
        <authorList>
            <person name="Schonknecht G."/>
            <person name="Chen W.H."/>
            <person name="Ternes C.M."/>
            <person name="Barbier G.G."/>
            <person name="Shrestha R.P."/>
            <person name="Stanke M."/>
            <person name="Brautigam A."/>
            <person name="Baker B.J."/>
            <person name="Banfield J.F."/>
            <person name="Garavito R.M."/>
            <person name="Carr K."/>
            <person name="Wilkerson C."/>
            <person name="Rensing S.A."/>
            <person name="Gagneul D."/>
            <person name="Dickenson N.E."/>
            <person name="Oesterhelt C."/>
            <person name="Lercher M.J."/>
            <person name="Weber A.P."/>
        </authorList>
    </citation>
    <scope>NUCLEOTIDE SEQUENCE [LARGE SCALE GENOMIC DNA]</scope>
    <source>
        <strain evidence="2">074W</strain>
    </source>
</reference>
<keyword evidence="2" id="KW-1185">Reference proteome</keyword>
<dbReference type="AlphaFoldDB" id="M2WQR9"/>
<accession>M2WQR9</accession>
<evidence type="ECO:0000313" key="1">
    <source>
        <dbReference type="EMBL" id="EME26140.1"/>
    </source>
</evidence>
<protein>
    <submittedName>
        <fullName evidence="1">Uncharacterized protein</fullName>
    </submittedName>
</protein>
<dbReference type="Gramene" id="EME26140">
    <property type="protein sequence ID" value="EME26140"/>
    <property type="gene ID" value="Gasu_62130"/>
</dbReference>
<sequence length="71" mass="8476">MLGYFVIFTTYKVLDKTRRNFYLSYTPFKAKVGLVQIAKQFEFLTLLTYLLDNDCMLFVVDKLELRNSKLH</sequence>
<proteinExistence type="predicted"/>
<organism evidence="1 2">
    <name type="scientific">Galdieria sulphuraria</name>
    <name type="common">Red alga</name>
    <dbReference type="NCBI Taxonomy" id="130081"/>
    <lineage>
        <taxon>Eukaryota</taxon>
        <taxon>Rhodophyta</taxon>
        <taxon>Bangiophyceae</taxon>
        <taxon>Galdieriales</taxon>
        <taxon>Galdieriaceae</taxon>
        <taxon>Galdieria</taxon>
    </lineage>
</organism>
<dbReference type="GeneID" id="17085127"/>
<gene>
    <name evidence="1" type="ORF">Gasu_62130</name>
</gene>
<dbReference type="EMBL" id="KB454597">
    <property type="protein sequence ID" value="EME26140.1"/>
    <property type="molecule type" value="Genomic_DNA"/>
</dbReference>
<dbReference type="Proteomes" id="UP000030680">
    <property type="component" value="Unassembled WGS sequence"/>
</dbReference>
<evidence type="ECO:0000313" key="2">
    <source>
        <dbReference type="Proteomes" id="UP000030680"/>
    </source>
</evidence>
<dbReference type="RefSeq" id="XP_005702660.1">
    <property type="nucleotide sequence ID" value="XM_005702603.1"/>
</dbReference>